<accession>A0AB36JYS4</accession>
<evidence type="ECO:0000313" key="7">
    <source>
        <dbReference type="EMBL" id="OOE40228.1"/>
    </source>
</evidence>
<feature type="chain" id="PRO_5044253806" description="Fimbrial-type adhesion domain-containing protein" evidence="5">
    <location>
        <begin position="33"/>
        <end position="375"/>
    </location>
</feature>
<dbReference type="Proteomes" id="UP000188726">
    <property type="component" value="Unassembled WGS sequence"/>
</dbReference>
<dbReference type="InterPro" id="IPR000259">
    <property type="entry name" value="Adhesion_dom_fimbrial"/>
</dbReference>
<organism evidence="7 8">
    <name type="scientific">Salinivibrio kushneri</name>
    <dbReference type="NCBI Taxonomy" id="1908198"/>
    <lineage>
        <taxon>Bacteria</taxon>
        <taxon>Pseudomonadati</taxon>
        <taxon>Pseudomonadota</taxon>
        <taxon>Gammaproteobacteria</taxon>
        <taxon>Vibrionales</taxon>
        <taxon>Vibrionaceae</taxon>
        <taxon>Salinivibrio</taxon>
    </lineage>
</organism>
<dbReference type="Gene3D" id="2.60.40.1090">
    <property type="entry name" value="Fimbrial-type adhesion domain"/>
    <property type="match status" value="1"/>
</dbReference>
<comment type="similarity">
    <text evidence="2">Belongs to the fimbrial protein family.</text>
</comment>
<evidence type="ECO:0000256" key="2">
    <source>
        <dbReference type="ARBA" id="ARBA00006671"/>
    </source>
</evidence>
<evidence type="ECO:0000256" key="1">
    <source>
        <dbReference type="ARBA" id="ARBA00004561"/>
    </source>
</evidence>
<feature type="domain" description="Fimbrial-type adhesion" evidence="6">
    <location>
        <begin position="222"/>
        <end position="375"/>
    </location>
</feature>
<comment type="subcellular location">
    <subcellularLocation>
        <location evidence="1">Fimbrium</location>
    </subcellularLocation>
</comment>
<feature type="signal peptide" evidence="5">
    <location>
        <begin position="1"/>
        <end position="32"/>
    </location>
</feature>
<dbReference type="GO" id="GO:0043709">
    <property type="term" value="P:cell adhesion involved in single-species biofilm formation"/>
    <property type="evidence" value="ECO:0007669"/>
    <property type="project" value="TreeGrafter"/>
</dbReference>
<keyword evidence="4" id="KW-0281">Fimbrium</keyword>
<dbReference type="RefSeq" id="WP_077459666.1">
    <property type="nucleotide sequence ID" value="NZ_MUEO01000077.1"/>
</dbReference>
<evidence type="ECO:0000256" key="4">
    <source>
        <dbReference type="ARBA" id="ARBA00023263"/>
    </source>
</evidence>
<dbReference type="InterPro" id="IPR008966">
    <property type="entry name" value="Adhesion_dom_sf"/>
</dbReference>
<proteinExistence type="inferred from homology"/>
<dbReference type="Pfam" id="PF00419">
    <property type="entry name" value="Fimbrial"/>
    <property type="match status" value="1"/>
</dbReference>
<dbReference type="InterPro" id="IPR050263">
    <property type="entry name" value="Bact_Fimbrial_Adh_Pro"/>
</dbReference>
<dbReference type="SUPFAM" id="SSF49401">
    <property type="entry name" value="Bacterial adhesins"/>
    <property type="match status" value="1"/>
</dbReference>
<dbReference type="EMBL" id="MUEO01000077">
    <property type="protein sequence ID" value="OOE40228.1"/>
    <property type="molecule type" value="Genomic_DNA"/>
</dbReference>
<evidence type="ECO:0000313" key="8">
    <source>
        <dbReference type="Proteomes" id="UP000188726"/>
    </source>
</evidence>
<keyword evidence="3 5" id="KW-0732">Signal</keyword>
<dbReference type="Gene3D" id="2.60.40.3310">
    <property type="match status" value="1"/>
</dbReference>
<dbReference type="AlphaFoldDB" id="A0AB36JYS4"/>
<dbReference type="PANTHER" id="PTHR33420:SF3">
    <property type="entry name" value="FIMBRIAL SUBUNIT ELFA"/>
    <property type="match status" value="1"/>
</dbReference>
<protein>
    <recommendedName>
        <fullName evidence="6">Fimbrial-type adhesion domain-containing protein</fullName>
    </recommendedName>
</protein>
<evidence type="ECO:0000259" key="6">
    <source>
        <dbReference type="Pfam" id="PF00419"/>
    </source>
</evidence>
<sequence length="375" mass="41375">MKFLTWKKVAYKIFIKNTCFIALLAFNKVVWANCDSYSLTMYPDSTIVNSLPANGLSPGRPLLNSNGNTWAINGGREYVFDMRWGGCAGNIFGMGKAYADPLGKVMPGIYYREGGKVFNVFDTGVPGIGYAVGIRDYRASLDKEIPLRDYTVQTYPYSGSTGKWVSTIGYRARLIFVVTKSSLVSGKYVIPSQQIANFWALGFREGGGDAPPHTKLLLQSTTLTIEAQGCEYTSPEHQVVQMPAINRNFDNHQSDRYEGNFSISLVCDPNISVYATMTDVNNPGYTGNILKPSPSSVAKGVGLQLFKYNDTTPINFGPDSPHKGNINQWYVGGGSNTPERSYTIPFKARYIKLPNESDITPGEFQAEASITFSYQ</sequence>
<evidence type="ECO:0000256" key="3">
    <source>
        <dbReference type="ARBA" id="ARBA00022729"/>
    </source>
</evidence>
<dbReference type="PANTHER" id="PTHR33420">
    <property type="entry name" value="FIMBRIAL SUBUNIT ELFA-RELATED"/>
    <property type="match status" value="1"/>
</dbReference>
<evidence type="ECO:0000256" key="5">
    <source>
        <dbReference type="SAM" id="SignalP"/>
    </source>
</evidence>
<dbReference type="InterPro" id="IPR036937">
    <property type="entry name" value="Adhesion_dom_fimbrial_sf"/>
</dbReference>
<comment type="caution">
    <text evidence="7">The sequence shown here is derived from an EMBL/GenBank/DDBJ whole genome shotgun (WGS) entry which is preliminary data.</text>
</comment>
<name>A0AB36JYS4_9GAMM</name>
<dbReference type="GO" id="GO:0009289">
    <property type="term" value="C:pilus"/>
    <property type="evidence" value="ECO:0007669"/>
    <property type="project" value="UniProtKB-SubCell"/>
</dbReference>
<reference evidence="7 8" key="1">
    <citation type="journal article" date="2017" name="Genome Announc.">
        <title>Draft Genome Sequences of Salinivibrio proteolyticus, Salinivibrio sharmensis, Salinivibrio siamensis, Salinivibrio costicola subsp. alcaliphilus, Salinivibrio costicola subsp. vallismortis, and 29 New Isolates Belonging to the Genus Salinivibrio.</title>
        <authorList>
            <person name="Lopez-Hermoso C."/>
            <person name="de la Haba R.R."/>
            <person name="Sanchez-Porro C."/>
            <person name="Bayliss S.C."/>
            <person name="Feil E.J."/>
            <person name="Ventosa A."/>
        </authorList>
    </citation>
    <scope>NUCLEOTIDE SEQUENCE [LARGE SCALE GENOMIC DNA]</scope>
    <source>
        <strain evidence="7 8">IC202</strain>
    </source>
</reference>
<gene>
    <name evidence="7" type="ORF">BZG09_16545</name>
</gene>